<dbReference type="EMBL" id="JAHXDN010000005">
    <property type="protein sequence ID" value="MBW4709701.1"/>
    <property type="molecule type" value="Genomic_DNA"/>
</dbReference>
<dbReference type="NCBIfam" id="TIGR02098">
    <property type="entry name" value="MJ0042_CXXC"/>
    <property type="match status" value="1"/>
</dbReference>
<keyword evidence="2" id="KW-0472">Membrane</keyword>
<evidence type="ECO:0000256" key="1">
    <source>
        <dbReference type="SAM" id="MobiDB-lite"/>
    </source>
</evidence>
<dbReference type="Proteomes" id="UP001138661">
    <property type="component" value="Unassembled WGS sequence"/>
</dbReference>
<sequence length="303" mass="33045">MRLICPNCDAQYEVPDDVMPHDGRDVQCSNCGQTWFQEHPDTVAEAEAAKKAEAAPDEEVVRPDDEGVADDAEAPKAEGEAAEATPEPEPEPEPDDEGAVEPPLEETPPPQPARRSLDPDIANVLREEAELETQARQNEVSGTVESQPDLGLNEAEGSDEARKRAREARDRMARMRGEDPADVPLETAAAIGSRRDLLPDIEEINSTLRSNSDRSPGEDPGQTAQIEVREKRSFGRGFMLMVILALILAVLYVYAPKLADTVPQADPWISAYVGAVDQGRMWLDAQVEGVLNWLDAAADSSSR</sequence>
<dbReference type="RefSeq" id="WP_219505515.1">
    <property type="nucleotide sequence ID" value="NZ_JAHXDN010000005.1"/>
</dbReference>
<keyword evidence="2" id="KW-0812">Transmembrane</keyword>
<feature type="compositionally biased region" description="Basic and acidic residues" evidence="1">
    <location>
        <begin position="159"/>
        <end position="179"/>
    </location>
</feature>
<name>A0A9X1FXU6_9RHOB</name>
<evidence type="ECO:0000256" key="2">
    <source>
        <dbReference type="SAM" id="Phobius"/>
    </source>
</evidence>
<proteinExistence type="predicted"/>
<dbReference type="Pfam" id="PF13717">
    <property type="entry name" value="Zn_ribbon_4"/>
    <property type="match status" value="1"/>
</dbReference>
<gene>
    <name evidence="4" type="ORF">KX928_18085</name>
</gene>
<feature type="domain" description="Zinc finger/thioredoxin putative" evidence="3">
    <location>
        <begin position="1"/>
        <end position="36"/>
    </location>
</feature>
<feature type="region of interest" description="Disordered" evidence="1">
    <location>
        <begin position="45"/>
        <end position="185"/>
    </location>
</feature>
<dbReference type="AlphaFoldDB" id="A0A9X1FXU6"/>
<reference evidence="4" key="1">
    <citation type="submission" date="2021-07" db="EMBL/GenBank/DDBJ databases">
        <title>Roseobacter insulae sp. nov., isolated from a tidal flat.</title>
        <authorList>
            <person name="Park S."/>
            <person name="Yoon J.-H."/>
        </authorList>
    </citation>
    <scope>NUCLEOTIDE SEQUENCE</scope>
    <source>
        <strain evidence="4">YSTF-M11</strain>
    </source>
</reference>
<accession>A0A9X1FXU6</accession>
<keyword evidence="2" id="KW-1133">Transmembrane helix</keyword>
<feature type="compositionally biased region" description="Polar residues" evidence="1">
    <location>
        <begin position="134"/>
        <end position="146"/>
    </location>
</feature>
<comment type="caution">
    <text evidence="4">The sequence shown here is derived from an EMBL/GenBank/DDBJ whole genome shotgun (WGS) entry which is preliminary data.</text>
</comment>
<feature type="compositionally biased region" description="Basic and acidic residues" evidence="1">
    <location>
        <begin position="45"/>
        <end position="65"/>
    </location>
</feature>
<evidence type="ECO:0000313" key="4">
    <source>
        <dbReference type="EMBL" id="MBW4709701.1"/>
    </source>
</evidence>
<protein>
    <submittedName>
        <fullName evidence="4">Zinc-ribbon domain-containing protein</fullName>
    </submittedName>
</protein>
<feature type="transmembrane region" description="Helical" evidence="2">
    <location>
        <begin position="237"/>
        <end position="255"/>
    </location>
</feature>
<evidence type="ECO:0000259" key="3">
    <source>
        <dbReference type="Pfam" id="PF13717"/>
    </source>
</evidence>
<evidence type="ECO:0000313" key="5">
    <source>
        <dbReference type="Proteomes" id="UP001138661"/>
    </source>
</evidence>
<organism evidence="4 5">
    <name type="scientific">Roseobacter insulae</name>
    <dbReference type="NCBI Taxonomy" id="2859783"/>
    <lineage>
        <taxon>Bacteria</taxon>
        <taxon>Pseudomonadati</taxon>
        <taxon>Pseudomonadota</taxon>
        <taxon>Alphaproteobacteria</taxon>
        <taxon>Rhodobacterales</taxon>
        <taxon>Roseobacteraceae</taxon>
        <taxon>Roseobacter</taxon>
    </lineage>
</organism>
<feature type="compositionally biased region" description="Acidic residues" evidence="1">
    <location>
        <begin position="86"/>
        <end position="99"/>
    </location>
</feature>
<keyword evidence="5" id="KW-1185">Reference proteome</keyword>
<dbReference type="InterPro" id="IPR011723">
    <property type="entry name" value="Znf/thioredoxin_put"/>
</dbReference>